<keyword evidence="1" id="KW-0812">Transmembrane</keyword>
<comment type="caution">
    <text evidence="2">The sequence shown here is derived from an EMBL/GenBank/DDBJ whole genome shotgun (WGS) entry which is preliminary data.</text>
</comment>
<gene>
    <name evidence="2" type="ORF">G9H71_18750</name>
</gene>
<evidence type="ECO:0000256" key="1">
    <source>
        <dbReference type="SAM" id="Phobius"/>
    </source>
</evidence>
<protein>
    <submittedName>
        <fullName evidence="2">Uncharacterized protein</fullName>
    </submittedName>
</protein>
<organism evidence="2 3">
    <name type="scientific">Motilibacter deserti</name>
    <dbReference type="NCBI Taxonomy" id="2714956"/>
    <lineage>
        <taxon>Bacteria</taxon>
        <taxon>Bacillati</taxon>
        <taxon>Actinomycetota</taxon>
        <taxon>Actinomycetes</taxon>
        <taxon>Motilibacterales</taxon>
        <taxon>Motilibacteraceae</taxon>
        <taxon>Motilibacter</taxon>
    </lineage>
</organism>
<evidence type="ECO:0000313" key="2">
    <source>
        <dbReference type="EMBL" id="NHC15825.1"/>
    </source>
</evidence>
<proteinExistence type="predicted"/>
<feature type="transmembrane region" description="Helical" evidence="1">
    <location>
        <begin position="15"/>
        <end position="36"/>
    </location>
</feature>
<keyword evidence="1" id="KW-0472">Membrane</keyword>
<keyword evidence="1" id="KW-1133">Transmembrane helix</keyword>
<dbReference type="EMBL" id="JAANNP010000058">
    <property type="protein sequence ID" value="NHC15825.1"/>
    <property type="molecule type" value="Genomic_DNA"/>
</dbReference>
<feature type="transmembrane region" description="Helical" evidence="1">
    <location>
        <begin position="48"/>
        <end position="74"/>
    </location>
</feature>
<name>A0ABX0H1J5_9ACTN</name>
<keyword evidence="3" id="KW-1185">Reference proteome</keyword>
<sequence length="127" mass="13757">MAITEAVRGSILPTALAVAAFAAAVALPFAVLFHVLDYPEWSRTLSSFVMVFAVAFFPLGLAFRLVQYGVWWFVNGFDWRETPYESPINRAALVRYSTPVVYFGTACAAAALVLALGSGLGRGDYTP</sequence>
<evidence type="ECO:0000313" key="3">
    <source>
        <dbReference type="Proteomes" id="UP000800981"/>
    </source>
</evidence>
<dbReference type="Proteomes" id="UP000800981">
    <property type="component" value="Unassembled WGS sequence"/>
</dbReference>
<dbReference type="RefSeq" id="WP_166284314.1">
    <property type="nucleotide sequence ID" value="NZ_JAANNP010000058.1"/>
</dbReference>
<reference evidence="2 3" key="1">
    <citation type="submission" date="2020-03" db="EMBL/GenBank/DDBJ databases">
        <title>Two novel Motilibacter sp.</title>
        <authorList>
            <person name="Liu S."/>
        </authorList>
    </citation>
    <scope>NUCLEOTIDE SEQUENCE [LARGE SCALE GENOMIC DNA]</scope>
    <source>
        <strain evidence="2 3">E257</strain>
    </source>
</reference>
<feature type="transmembrane region" description="Helical" evidence="1">
    <location>
        <begin position="100"/>
        <end position="121"/>
    </location>
</feature>
<accession>A0ABX0H1J5</accession>